<dbReference type="Pfam" id="PF08022">
    <property type="entry name" value="FAD_binding_8"/>
    <property type="match status" value="1"/>
</dbReference>
<dbReference type="CDD" id="cd06186">
    <property type="entry name" value="NOX_Duox_like_FAD_NADP"/>
    <property type="match status" value="1"/>
</dbReference>
<feature type="transmembrane region" description="Helical" evidence="3">
    <location>
        <begin position="280"/>
        <end position="309"/>
    </location>
</feature>
<feature type="region of interest" description="Disordered" evidence="2">
    <location>
        <begin position="43"/>
        <end position="101"/>
    </location>
</feature>
<feature type="transmembrane region" description="Helical" evidence="3">
    <location>
        <begin position="252"/>
        <end position="274"/>
    </location>
</feature>
<feature type="compositionally biased region" description="Basic and acidic residues" evidence="2">
    <location>
        <begin position="73"/>
        <end position="84"/>
    </location>
</feature>
<feature type="transmembrane region" description="Helical" evidence="3">
    <location>
        <begin position="135"/>
        <end position="156"/>
    </location>
</feature>
<dbReference type="EMBL" id="JATAAI010000031">
    <property type="protein sequence ID" value="KAK1735944.1"/>
    <property type="molecule type" value="Genomic_DNA"/>
</dbReference>
<feature type="transmembrane region" description="Helical" evidence="3">
    <location>
        <begin position="321"/>
        <end position="338"/>
    </location>
</feature>
<dbReference type="InterPro" id="IPR011992">
    <property type="entry name" value="EF-hand-dom_pair"/>
</dbReference>
<dbReference type="GO" id="GO:0005886">
    <property type="term" value="C:plasma membrane"/>
    <property type="evidence" value="ECO:0007669"/>
    <property type="project" value="TreeGrafter"/>
</dbReference>
<feature type="transmembrane region" description="Helical" evidence="3">
    <location>
        <begin position="198"/>
        <end position="222"/>
    </location>
</feature>
<evidence type="ECO:0000256" key="3">
    <source>
        <dbReference type="SAM" id="Phobius"/>
    </source>
</evidence>
<sequence>MADTLAAPQTDSERLLTETKNTEGLILPASIRTKSLRSIIRQPSRRNNHLAQSWHPTSNTAPLDTDLSVQPEQTERKEIKERPNLKKHASSILRKQRRPSRQSFRLGNALDSAQIGQIQIIDEDKVHPSRNNFRWWHVVFFFSTISLLVCLLQLLLPPPYGLMMTSAEVAEVAVAPGCEDDLERCICPRETICATDTISIILLTLARCSAFFDYPLYMMLFLSKAHNLNNHLRRTLFREWIDFGDMHKVHKIFGIVVGIETMSHSFFHLLRWGLNNEMSLLWQTAAGITGFIAAAVTPLICWPMVVPFLKQHIRFEVRKGLHYLSIVWAIALLFHAPSRIPVLIGTASAVYAVDHIFGYVKRNNLIETAYFERYGENGVALHFKNPKSWEDKSPTSYVLIMCPWISKYQWHAFTMFPDPSKENHSMLCIGNSGDWTKQLYDKIKVPCMRQLYVHGPFMTEFSDTAVTTSNAIAVASGIGITPTLSLMMNYAGRKRINIIWGCRDPGLIEFILHKVDIGAITKNSFAFIFYTGKRELALPKNLPANVFIFRSRPDLENTITGIITAIHSGEGLPEKLYEKQKKIANAPFRKRMMIAMTRVTKTYDENEMFDYAVQETAKAAERMQEIDLESGRFSDSGSEEYGNMESSRLPVAIPEDQVSLLGLDAMISRFVGIIGEYSISDIEDIFDAIDIDRSEYIDRAEFSAFLRIAATGENNDDDDDVEEPRPSEESLLSSMVGLTDMQAALTTSMHNYSRGFSSHHSTTCHGTVFGGSDTKEYVQKLMDDNGEKPLEEWSIFYCGGSNAIKKDLKKISVNYHIDLAVEKFDW</sequence>
<proteinExistence type="predicted"/>
<keyword evidence="6" id="KW-1185">Reference proteome</keyword>
<dbReference type="EC" id="1.6.3.-" evidence="5"/>
<organism evidence="5 6">
    <name type="scientific">Skeletonema marinoi</name>
    <dbReference type="NCBI Taxonomy" id="267567"/>
    <lineage>
        <taxon>Eukaryota</taxon>
        <taxon>Sar</taxon>
        <taxon>Stramenopiles</taxon>
        <taxon>Ochrophyta</taxon>
        <taxon>Bacillariophyta</taxon>
        <taxon>Coscinodiscophyceae</taxon>
        <taxon>Thalassiosirophycidae</taxon>
        <taxon>Thalassiosirales</taxon>
        <taxon>Skeletonemataceae</taxon>
        <taxon>Skeletonema</taxon>
        <taxon>Skeletonema marinoi-dohrnii complex</taxon>
    </lineage>
</organism>
<keyword evidence="1 5" id="KW-0560">Oxidoreductase</keyword>
<dbReference type="InterPro" id="IPR017938">
    <property type="entry name" value="Riboflavin_synthase-like_b-brl"/>
</dbReference>
<dbReference type="InterPro" id="IPR013112">
    <property type="entry name" value="FAD-bd_8"/>
</dbReference>
<dbReference type="GO" id="GO:0016491">
    <property type="term" value="F:oxidoreductase activity"/>
    <property type="evidence" value="ECO:0007669"/>
    <property type="project" value="UniProtKB-KW"/>
</dbReference>
<dbReference type="SUPFAM" id="SSF52343">
    <property type="entry name" value="Ferredoxin reductase-like, C-terminal NADP-linked domain"/>
    <property type="match status" value="1"/>
</dbReference>
<evidence type="ECO:0000259" key="4">
    <source>
        <dbReference type="PROSITE" id="PS50222"/>
    </source>
</evidence>
<reference evidence="5" key="1">
    <citation type="submission" date="2023-06" db="EMBL/GenBank/DDBJ databases">
        <title>Survivors Of The Sea: Transcriptome response of Skeletonema marinoi to long-term dormancy.</title>
        <authorList>
            <person name="Pinder M.I.M."/>
            <person name="Kourtchenko O."/>
            <person name="Robertson E.K."/>
            <person name="Larsson T."/>
            <person name="Maumus F."/>
            <person name="Osuna-Cruz C.M."/>
            <person name="Vancaester E."/>
            <person name="Stenow R."/>
            <person name="Vandepoele K."/>
            <person name="Ploug H."/>
            <person name="Bruchert V."/>
            <person name="Godhe A."/>
            <person name="Topel M."/>
        </authorList>
    </citation>
    <scope>NUCLEOTIDE SEQUENCE</scope>
    <source>
        <strain evidence="5">R05AC</strain>
    </source>
</reference>
<evidence type="ECO:0000256" key="1">
    <source>
        <dbReference type="ARBA" id="ARBA00023002"/>
    </source>
</evidence>
<comment type="caution">
    <text evidence="5">The sequence shown here is derived from an EMBL/GenBank/DDBJ whole genome shotgun (WGS) entry which is preliminary data.</text>
</comment>
<feature type="domain" description="EF-hand" evidence="4">
    <location>
        <begin position="677"/>
        <end position="712"/>
    </location>
</feature>
<evidence type="ECO:0000256" key="2">
    <source>
        <dbReference type="SAM" id="MobiDB-lite"/>
    </source>
</evidence>
<gene>
    <name evidence="5" type="ORF">QTG54_013391</name>
</gene>
<dbReference type="InterPro" id="IPR002048">
    <property type="entry name" value="EF_hand_dom"/>
</dbReference>
<dbReference type="Proteomes" id="UP001224775">
    <property type="component" value="Unassembled WGS sequence"/>
</dbReference>
<feature type="compositionally biased region" description="Polar residues" evidence="2">
    <location>
        <begin position="49"/>
        <end position="72"/>
    </location>
</feature>
<name>A0AAD9D7R4_9STRA</name>
<dbReference type="GO" id="GO:0005509">
    <property type="term" value="F:calcium ion binding"/>
    <property type="evidence" value="ECO:0007669"/>
    <property type="project" value="InterPro"/>
</dbReference>
<protein>
    <submittedName>
        <fullName evidence="5">NADPH oxidase</fullName>
        <ecNumber evidence="5">1.6.3.-</ecNumber>
    </submittedName>
</protein>
<dbReference type="InterPro" id="IPR039261">
    <property type="entry name" value="FNR_nucleotide-bd"/>
</dbReference>
<dbReference type="PANTHER" id="PTHR11972:SF153">
    <property type="entry name" value="SUPEROXIDE-GENERATING NADPH OXIDASE HEAVY CHAIN SUBUNIT A"/>
    <property type="match status" value="1"/>
</dbReference>
<feature type="compositionally biased region" description="Basic residues" evidence="2">
    <location>
        <begin position="85"/>
        <end position="100"/>
    </location>
</feature>
<keyword evidence="3" id="KW-0812">Transmembrane</keyword>
<dbReference type="SUPFAM" id="SSF47473">
    <property type="entry name" value="EF-hand"/>
    <property type="match status" value="1"/>
</dbReference>
<dbReference type="SUPFAM" id="SSF63380">
    <property type="entry name" value="Riboflavin synthase domain-like"/>
    <property type="match status" value="1"/>
</dbReference>
<keyword evidence="3" id="KW-1133">Transmembrane helix</keyword>
<evidence type="ECO:0000313" key="5">
    <source>
        <dbReference type="EMBL" id="KAK1735944.1"/>
    </source>
</evidence>
<dbReference type="AlphaFoldDB" id="A0AAD9D7R4"/>
<keyword evidence="3" id="KW-0472">Membrane</keyword>
<dbReference type="PROSITE" id="PS50222">
    <property type="entry name" value="EF_HAND_2"/>
    <property type="match status" value="1"/>
</dbReference>
<accession>A0AAD9D7R4</accession>
<dbReference type="Gene3D" id="3.40.50.80">
    <property type="entry name" value="Nucleotide-binding domain of ferredoxin-NADP reductase (FNR) module"/>
    <property type="match status" value="1"/>
</dbReference>
<dbReference type="InterPro" id="IPR050369">
    <property type="entry name" value="RBOH/FRE"/>
</dbReference>
<evidence type="ECO:0000313" key="6">
    <source>
        <dbReference type="Proteomes" id="UP001224775"/>
    </source>
</evidence>
<dbReference type="PANTHER" id="PTHR11972">
    <property type="entry name" value="NADPH OXIDASE"/>
    <property type="match status" value="1"/>
</dbReference>